<organism evidence="2 3">
    <name type="scientific">Tanacetum coccineum</name>
    <dbReference type="NCBI Taxonomy" id="301880"/>
    <lineage>
        <taxon>Eukaryota</taxon>
        <taxon>Viridiplantae</taxon>
        <taxon>Streptophyta</taxon>
        <taxon>Embryophyta</taxon>
        <taxon>Tracheophyta</taxon>
        <taxon>Spermatophyta</taxon>
        <taxon>Magnoliopsida</taxon>
        <taxon>eudicotyledons</taxon>
        <taxon>Gunneridae</taxon>
        <taxon>Pentapetalae</taxon>
        <taxon>asterids</taxon>
        <taxon>campanulids</taxon>
        <taxon>Asterales</taxon>
        <taxon>Asteraceae</taxon>
        <taxon>Asteroideae</taxon>
        <taxon>Anthemideae</taxon>
        <taxon>Anthemidinae</taxon>
        <taxon>Tanacetum</taxon>
    </lineage>
</organism>
<sequence length="713" mass="81376">MRANGSAKTYLFFSLLLKEFDREDLENLWKLVKPKHGNTRPKEGYERVLWGDLKTMFEHHIKDLIWRNLQGKKVFLWRLYDLCGVHFVRFKDMHVYMLVEKRYPLTPATITDMLNKKLKSDYWNEMFSAAGTKVTTVGVESVEKSYILHLLKKSSKEAIEKRFGGNLLKQQYEKDLEESSKQLYEILLHLAQSSTNGQLILLMVLQLLALKLLDVNSTSIDILEYAVNTGRKLIVNGTETIGLISLRWSVTTATKGDTLQGSARLQGTKKTGTGKAQEEVCQWRQLLLMLCGYSHVLVLVSTDSNCSSSCLENVKILKGQNEQLLKDLRTSKFKWIVLIKQVSESVEDRLLVYRKRSRVYEEEYQGHKWYNVVPPPYTGNFMPPKHDLSFSSLEEFVNESIISEPTVKKPIVETSEAKASADKLKEVRKNNGAPIIEDWVSNSEEEDVPQAKKEKKTVKSSFAKIEFVKSKEKVKSPRKTTVVQVDDRLDKDVTLYAVRETRLMLLRPQLVGHIQVSNGLVPQKKLIFLPYVHGNPQIDLQDQGVIDSGCSRHMTGNMSYLTDFKETNGGYSSPDAGSQTSCKVKRWVDGVSKRGEMMEQRHNVSVVSSTINAAGIEVNAVDAKSSIELLDDLNMPELEDIVYSDDDEGVMDIKSAFLYGKIEEEVYVCQPSGFEDPDFPDRVYKVEKALYGLHQAPRAWYETLLTYLLDNRF</sequence>
<evidence type="ECO:0000313" key="3">
    <source>
        <dbReference type="Proteomes" id="UP001151760"/>
    </source>
</evidence>
<reference evidence="2" key="1">
    <citation type="journal article" date="2022" name="Int. J. Mol. Sci.">
        <title>Draft Genome of Tanacetum Coccineum: Genomic Comparison of Closely Related Tanacetum-Family Plants.</title>
        <authorList>
            <person name="Yamashiro T."/>
            <person name="Shiraishi A."/>
            <person name="Nakayama K."/>
            <person name="Satake H."/>
        </authorList>
    </citation>
    <scope>NUCLEOTIDE SEQUENCE</scope>
</reference>
<proteinExistence type="predicted"/>
<dbReference type="Pfam" id="PF07727">
    <property type="entry name" value="RVT_2"/>
    <property type="match status" value="1"/>
</dbReference>
<reference evidence="2" key="2">
    <citation type="submission" date="2022-01" db="EMBL/GenBank/DDBJ databases">
        <authorList>
            <person name="Yamashiro T."/>
            <person name="Shiraishi A."/>
            <person name="Satake H."/>
            <person name="Nakayama K."/>
        </authorList>
    </citation>
    <scope>NUCLEOTIDE SEQUENCE</scope>
</reference>
<dbReference type="Proteomes" id="UP001151760">
    <property type="component" value="Unassembled WGS sequence"/>
</dbReference>
<gene>
    <name evidence="2" type="ORF">Tco_0703705</name>
</gene>
<evidence type="ECO:0000313" key="2">
    <source>
        <dbReference type="EMBL" id="GJS70864.1"/>
    </source>
</evidence>
<dbReference type="EMBL" id="BQNB010009962">
    <property type="protein sequence ID" value="GJS70864.1"/>
    <property type="molecule type" value="Genomic_DNA"/>
</dbReference>
<protein>
    <submittedName>
        <fullName evidence="2">Ribonuclease H-like domain-containing protein</fullName>
    </submittedName>
</protein>
<comment type="caution">
    <text evidence="2">The sequence shown here is derived from an EMBL/GenBank/DDBJ whole genome shotgun (WGS) entry which is preliminary data.</text>
</comment>
<accession>A0ABQ4Y044</accession>
<feature type="domain" description="Reverse transcriptase Ty1/copia-type" evidence="1">
    <location>
        <begin position="651"/>
        <end position="713"/>
    </location>
</feature>
<name>A0ABQ4Y044_9ASTR</name>
<keyword evidence="3" id="KW-1185">Reference proteome</keyword>
<dbReference type="InterPro" id="IPR013103">
    <property type="entry name" value="RVT_2"/>
</dbReference>
<evidence type="ECO:0000259" key="1">
    <source>
        <dbReference type="Pfam" id="PF07727"/>
    </source>
</evidence>